<dbReference type="InterPro" id="IPR003599">
    <property type="entry name" value="Ig_sub"/>
</dbReference>
<proteinExistence type="predicted"/>
<dbReference type="Pfam" id="PF13895">
    <property type="entry name" value="Ig_2"/>
    <property type="match status" value="1"/>
</dbReference>
<feature type="disulfide bond" evidence="10">
    <location>
        <begin position="479"/>
        <end position="491"/>
    </location>
</feature>
<feature type="disulfide bond" evidence="10">
    <location>
        <begin position="562"/>
        <end position="580"/>
    </location>
</feature>
<dbReference type="SMART" id="SM00409">
    <property type="entry name" value="IG"/>
    <property type="match status" value="2"/>
</dbReference>
<dbReference type="PANTHER" id="PTHR24270:SF62">
    <property type="entry name" value="LOW-DENSITY LIPOPROTEIN RECEPTOR-RELATED PROTEIN 2"/>
    <property type="match status" value="1"/>
</dbReference>
<feature type="disulfide bond" evidence="10">
    <location>
        <begin position="374"/>
        <end position="392"/>
    </location>
</feature>
<keyword evidence="6" id="KW-1133">Transmembrane helix</keyword>
<feature type="domain" description="Ig-like" evidence="11">
    <location>
        <begin position="1343"/>
        <end position="1435"/>
    </location>
</feature>
<keyword evidence="5" id="KW-0677">Repeat</keyword>
<dbReference type="CDD" id="cd00112">
    <property type="entry name" value="LDLa"/>
    <property type="match status" value="14"/>
</dbReference>
<evidence type="ECO:0000256" key="9">
    <source>
        <dbReference type="ARBA" id="ARBA00023180"/>
    </source>
</evidence>
<evidence type="ECO:0000313" key="13">
    <source>
        <dbReference type="WBParaSite" id="SMTH1_16810.9"/>
    </source>
</evidence>
<feature type="disulfide bond" evidence="10">
    <location>
        <begin position="693"/>
        <end position="711"/>
    </location>
</feature>
<feature type="disulfide bond" evidence="10">
    <location>
        <begin position="1213"/>
        <end position="1225"/>
    </location>
</feature>
<dbReference type="InterPro" id="IPR036179">
    <property type="entry name" value="Ig-like_dom_sf"/>
</dbReference>
<name>A0AA85AY02_9TREM</name>
<dbReference type="InterPro" id="IPR013783">
    <property type="entry name" value="Ig-like_fold"/>
</dbReference>
<feature type="disulfide bond" evidence="10">
    <location>
        <begin position="948"/>
        <end position="960"/>
    </location>
</feature>
<dbReference type="Gene3D" id="4.10.400.10">
    <property type="entry name" value="Low-density Lipoprotein Receptor"/>
    <property type="match status" value="13"/>
</dbReference>
<evidence type="ECO:0000256" key="5">
    <source>
        <dbReference type="ARBA" id="ARBA00022737"/>
    </source>
</evidence>
<reference evidence="13" key="1">
    <citation type="submission" date="2023-11" db="UniProtKB">
        <authorList>
            <consortium name="WormBaseParasite"/>
        </authorList>
    </citation>
    <scope>IDENTIFICATION</scope>
</reference>
<dbReference type="GO" id="GO:0016192">
    <property type="term" value="P:vesicle-mediated transport"/>
    <property type="evidence" value="ECO:0007669"/>
    <property type="project" value="UniProtKB-ARBA"/>
</dbReference>
<sequence length="1444" mass="161824">MVVSDSSNIVFERFQPHHQGRYTCQILLPNQIILRQSVELVVSGTSTEIPEPDRLYTIRIIQSPTYFRYNDAVHLQCIVSPTPPLVSYEWFKDGVLIGRQADIHIQRFTPDDVGRYQCVARLDSMVLTFNSTISIDDGTGVDLIMRPNIIYIPAFHPFEIECLSIRTGLSPIAIFGNGAPIESDNRFTIIKPNEQRLIIKATDGLSSVYNGLRIRCMLPGLNYKEVTLYIMDICTASQSQCRTRQCIQTSSICDGKADCLDKSDEGSSFCNAGLTVIPTRIVVKPSEPFSLKCQTILPGTRMPHARFVHSGQDVESDPRFIIERSPGILLIKAPYGLSVEANDTRIECYFPDESPRTAIINVVTDRCGLGYFMCYDGNCIQQSQRCDGQTQCPDGSDEINCVCQPPSILCSSGECITPEMRCDGTQHCRDGSDEIGCPPRCRPGQYQCSSGECIEQQMRCDGRQDCRDASDETGCPPRCRPGQYQCSSGECIEQQMRCDGRQDCRDASDETGCPPRCRPGQYQCSSGECIEQQMRCDGRQDCRDASDETGCPPRCRPGQYQCSSGECIEQQMRCDGRQDCRDASDETGCRERVNIRVVPDIIHTQPYEKWKFECSVIGADIEPIVKFQDGRLVESDPNFRVTRIDPNTVSVEAIHGLTEKKERLSFICTFPGGPEEEIDVYVRRRCPHGEFMCKDGTCRPESDFCNGRVDCPDGSDERPPYCREIVQVEVKPSIIHVQPYKRFEFECISYVPGIKPEARLPSGILVSQDPRFNVIYLSPNHLQVNAIYGLTDRDHPFQIYCIFPGLENRTAVIEIERPCPSGQFQCMDGRCLPSNVFCDGKSDCSDSSDENERYCAVNIRVTPGSIRVVPYQRFQFECSTSIPGVSPQVTFDERSVERDNRFVVTRPSLQTIVVTAPTGLSEIGAHRFKCIVSVNIVKEVDVEIISECPPGQLKCRSGECLPRAVFCDGKYDCPDRSDEDPRSCVPTIIITPTTILTRPHESFQFECKSVMPGGEPKITLEGYPVENDPRFTIVRPSREHVIVRAESGIADPGKYSFTCTVVSAASKTIVVQVESVCPPGYSKCKDGMCILDNQFCDGIIHCRDGSDEDKLRCPEVAVDVRVHFTPGELRIQPGRAFRLECVTDKPGTSPVLQFLDGRPITSDPRFVVSRPSTERAIIDVPGGLDARDRQIIIECVSPSGERKTSTIFIELGCQPGQRRCPSGQCIFVGQFCDGKPDCDDGFDEKPENCEYCDPITKPCEVVNGKPPKEKTYELHWRCDGEDDCGNRFDEQNCLNDTRVPDKECGATHFRCGTEPYQYIPFAYWCDGGRDCRGGEDENDCSPPTIIQTQRQETHRVRPGGRLILECEASGVPPPMIIWRFNWRCLRDETRMRTQAVPSSLGCKGSKSRLTIENFREGDDGIYNCEALTSKERAMSQDIFVFLSP</sequence>
<keyword evidence="3" id="KW-0812">Transmembrane</keyword>
<feature type="disulfide bond" evidence="10">
    <location>
        <begin position="1084"/>
        <end position="1102"/>
    </location>
</feature>
<evidence type="ECO:0000256" key="3">
    <source>
        <dbReference type="ARBA" id="ARBA00022692"/>
    </source>
</evidence>
<feature type="disulfide bond" evidence="10">
    <location>
        <begin position="536"/>
        <end position="551"/>
    </location>
</feature>
<evidence type="ECO:0000256" key="2">
    <source>
        <dbReference type="ARBA" id="ARBA00004308"/>
    </source>
</evidence>
<comment type="subcellular location">
    <subcellularLocation>
        <location evidence="2">Endomembrane system</location>
    </subcellularLocation>
    <subcellularLocation>
        <location evidence="1">Membrane</location>
        <topology evidence="1">Single-pass membrane protein</topology>
    </subcellularLocation>
</comment>
<feature type="disulfide bond" evidence="10">
    <location>
        <begin position="819"/>
        <end position="831"/>
    </location>
</feature>
<dbReference type="WBParaSite" id="SMTH1_16810.9">
    <property type="protein sequence ID" value="SMTH1_16810.9"/>
    <property type="gene ID" value="SMTH1_16810"/>
</dbReference>
<feature type="disulfide bond" evidence="10">
    <location>
        <begin position="448"/>
        <end position="466"/>
    </location>
</feature>
<keyword evidence="4" id="KW-0732">Signal</keyword>
<feature type="disulfide bond" evidence="10">
    <location>
        <begin position="498"/>
        <end position="513"/>
    </location>
</feature>
<dbReference type="GO" id="GO:0012505">
    <property type="term" value="C:endomembrane system"/>
    <property type="evidence" value="ECO:0007669"/>
    <property type="project" value="UniProtKB-SubCell"/>
</dbReference>
<evidence type="ECO:0000256" key="1">
    <source>
        <dbReference type="ARBA" id="ARBA00004167"/>
    </source>
</evidence>
<evidence type="ECO:0000313" key="12">
    <source>
        <dbReference type="Proteomes" id="UP000050791"/>
    </source>
</evidence>
<keyword evidence="9" id="KW-0325">Glycoprotein</keyword>
<feature type="disulfide bond" evidence="10">
    <location>
        <begin position="241"/>
        <end position="259"/>
    </location>
</feature>
<dbReference type="FunFam" id="4.10.400.10:FF:000034">
    <property type="entry name" value="Low-density lipoprotein receptor-related protein 2"/>
    <property type="match status" value="1"/>
</dbReference>
<feature type="disulfide bond" evidence="10">
    <location>
        <begin position="1325"/>
        <end position="1340"/>
    </location>
</feature>
<dbReference type="SMART" id="SM00192">
    <property type="entry name" value="LDLa"/>
    <property type="match status" value="14"/>
</dbReference>
<feature type="disulfide bond" evidence="10">
    <location>
        <begin position="555"/>
        <end position="567"/>
    </location>
</feature>
<evidence type="ECO:0000256" key="6">
    <source>
        <dbReference type="ARBA" id="ARBA00022989"/>
    </source>
</evidence>
<feature type="disulfide bond" evidence="10">
    <location>
        <begin position="826"/>
        <end position="844"/>
    </location>
</feature>
<dbReference type="InterPro" id="IPR050685">
    <property type="entry name" value="LDLR"/>
</dbReference>
<comment type="caution">
    <text evidence="10">Lacks conserved residue(s) required for the propagation of feature annotation.</text>
</comment>
<evidence type="ECO:0000256" key="10">
    <source>
        <dbReference type="PROSITE-ProRule" id="PRU00124"/>
    </source>
</evidence>
<evidence type="ECO:0000256" key="4">
    <source>
        <dbReference type="ARBA" id="ARBA00022729"/>
    </source>
</evidence>
<feature type="domain" description="Ig-like" evidence="11">
    <location>
        <begin position="52"/>
        <end position="134"/>
    </location>
</feature>
<feature type="disulfide bond" evidence="10">
    <location>
        <begin position="367"/>
        <end position="379"/>
    </location>
</feature>
<accession>A0AA85AY02</accession>
<feature type="disulfide bond" evidence="10">
    <location>
        <begin position="422"/>
        <end position="437"/>
    </location>
</feature>
<dbReference type="InterPro" id="IPR036055">
    <property type="entry name" value="LDL_receptor-like_sf"/>
</dbReference>
<feature type="disulfide bond" evidence="10">
    <location>
        <begin position="955"/>
        <end position="973"/>
    </location>
</feature>
<feature type="disulfide bond" evidence="10">
    <location>
        <begin position="234"/>
        <end position="246"/>
    </location>
</feature>
<dbReference type="GO" id="GO:0005886">
    <property type="term" value="C:plasma membrane"/>
    <property type="evidence" value="ECO:0007669"/>
    <property type="project" value="TreeGrafter"/>
</dbReference>
<protein>
    <recommendedName>
        <fullName evidence="11">Ig-like domain-containing protein</fullName>
    </recommendedName>
</protein>
<feature type="disulfide bond" evidence="10">
    <location>
        <begin position="460"/>
        <end position="475"/>
    </location>
</feature>
<dbReference type="InterPro" id="IPR003598">
    <property type="entry name" value="Ig_sub2"/>
</dbReference>
<dbReference type="SUPFAM" id="SSF48726">
    <property type="entry name" value="Immunoglobulin"/>
    <property type="match status" value="2"/>
</dbReference>
<feature type="disulfide bond" evidence="10">
    <location>
        <begin position="574"/>
        <end position="589"/>
    </location>
</feature>
<dbReference type="PRINTS" id="PR00261">
    <property type="entry name" value="LDLRECEPTOR"/>
</dbReference>
<dbReference type="Pfam" id="PF00057">
    <property type="entry name" value="Ldl_recept_a"/>
    <property type="match status" value="12"/>
</dbReference>
<evidence type="ECO:0000259" key="11">
    <source>
        <dbReference type="PROSITE" id="PS50835"/>
    </source>
</evidence>
<dbReference type="SMART" id="SM00408">
    <property type="entry name" value="IGc2"/>
    <property type="match status" value="2"/>
</dbReference>
<keyword evidence="8 10" id="KW-1015">Disulfide bond</keyword>
<dbReference type="FunFam" id="4.10.400.10:FF:000113">
    <property type="entry name" value="Low-density lipoprotein receptor-related protein 8"/>
    <property type="match status" value="3"/>
</dbReference>
<feature type="disulfide bond" evidence="10">
    <location>
        <begin position="441"/>
        <end position="453"/>
    </location>
</feature>
<dbReference type="CDD" id="cd00096">
    <property type="entry name" value="Ig"/>
    <property type="match status" value="1"/>
</dbReference>
<dbReference type="SUPFAM" id="SSF57424">
    <property type="entry name" value="LDL receptor-like module"/>
    <property type="match status" value="13"/>
</dbReference>
<feature type="disulfide bond" evidence="10">
    <location>
        <begin position="403"/>
        <end position="415"/>
    </location>
</feature>
<feature type="disulfide bond" evidence="10">
    <location>
        <begin position="524"/>
        <end position="542"/>
    </location>
</feature>
<dbReference type="PROSITE" id="PS01209">
    <property type="entry name" value="LDLRA_1"/>
    <property type="match status" value="6"/>
</dbReference>
<keyword evidence="7" id="KW-0472">Membrane</keyword>
<dbReference type="InterPro" id="IPR023415">
    <property type="entry name" value="LDLR_class-A_CS"/>
</dbReference>
<feature type="disulfide bond" evidence="10">
    <location>
        <begin position="1220"/>
        <end position="1238"/>
    </location>
</feature>
<feature type="disulfide bond" evidence="10">
    <location>
        <begin position="386"/>
        <end position="401"/>
    </location>
</feature>
<dbReference type="Gene3D" id="2.60.40.10">
    <property type="entry name" value="Immunoglobulins"/>
    <property type="match status" value="2"/>
</dbReference>
<dbReference type="PANTHER" id="PTHR24270">
    <property type="entry name" value="LOW-DENSITY LIPOPROTEIN RECEPTOR-RELATED"/>
    <property type="match status" value="1"/>
</dbReference>
<organism evidence="12 13">
    <name type="scientific">Schistosoma mattheei</name>
    <dbReference type="NCBI Taxonomy" id="31246"/>
    <lineage>
        <taxon>Eukaryota</taxon>
        <taxon>Metazoa</taxon>
        <taxon>Spiralia</taxon>
        <taxon>Lophotrochozoa</taxon>
        <taxon>Platyhelminthes</taxon>
        <taxon>Trematoda</taxon>
        <taxon>Digenea</taxon>
        <taxon>Strigeidida</taxon>
        <taxon>Schistosomatoidea</taxon>
        <taxon>Schistosomatidae</taxon>
        <taxon>Schistosoma</taxon>
    </lineage>
</organism>
<dbReference type="Pfam" id="PF13927">
    <property type="entry name" value="Ig_3"/>
    <property type="match status" value="1"/>
</dbReference>
<dbReference type="PROSITE" id="PS50068">
    <property type="entry name" value="LDLRA_2"/>
    <property type="match status" value="13"/>
</dbReference>
<feature type="disulfide bond" evidence="10">
    <location>
        <begin position="410"/>
        <end position="428"/>
    </location>
</feature>
<dbReference type="Proteomes" id="UP000050791">
    <property type="component" value="Unassembled WGS sequence"/>
</dbReference>
<feature type="disulfide bond" evidence="10">
    <location>
        <begin position="486"/>
        <end position="504"/>
    </location>
</feature>
<dbReference type="PROSITE" id="PS50835">
    <property type="entry name" value="IG_LIKE"/>
    <property type="match status" value="2"/>
</dbReference>
<dbReference type="Gene3D" id="2.40.128.620">
    <property type="match status" value="1"/>
</dbReference>
<dbReference type="InterPro" id="IPR002172">
    <property type="entry name" value="LDrepeatLR_classA_rpt"/>
</dbReference>
<evidence type="ECO:0000256" key="8">
    <source>
        <dbReference type="ARBA" id="ARBA00023157"/>
    </source>
</evidence>
<feature type="disulfide bond" evidence="10">
    <location>
        <begin position="517"/>
        <end position="529"/>
    </location>
</feature>
<evidence type="ECO:0000256" key="7">
    <source>
        <dbReference type="ARBA" id="ARBA00023136"/>
    </source>
</evidence>
<feature type="disulfide bond" evidence="10">
    <location>
        <begin position="1077"/>
        <end position="1089"/>
    </location>
</feature>
<dbReference type="InterPro" id="IPR007110">
    <property type="entry name" value="Ig-like_dom"/>
</dbReference>
<feature type="disulfide bond" evidence="10">
    <location>
        <begin position="686"/>
        <end position="698"/>
    </location>
</feature>